<reference evidence="1 2" key="1">
    <citation type="journal article" date="2020" name="IScience">
        <title>Genome Sequencing of the Endangered Kingdonia uniflora (Circaeasteraceae, Ranunculales) Reveals Potential Mechanisms of Evolutionary Specialization.</title>
        <authorList>
            <person name="Sun Y."/>
            <person name="Deng T."/>
            <person name="Zhang A."/>
            <person name="Moore M.J."/>
            <person name="Landis J.B."/>
            <person name="Lin N."/>
            <person name="Zhang H."/>
            <person name="Zhang X."/>
            <person name="Huang J."/>
            <person name="Zhang X."/>
            <person name="Sun H."/>
            <person name="Wang H."/>
        </authorList>
    </citation>
    <scope>NUCLEOTIDE SEQUENCE [LARGE SCALE GENOMIC DNA]</scope>
    <source>
        <strain evidence="1">TB1705</strain>
        <tissue evidence="1">Leaf</tissue>
    </source>
</reference>
<dbReference type="Proteomes" id="UP000541444">
    <property type="component" value="Unassembled WGS sequence"/>
</dbReference>
<proteinExistence type="predicted"/>
<evidence type="ECO:0000313" key="1">
    <source>
        <dbReference type="EMBL" id="KAF6170889.1"/>
    </source>
</evidence>
<gene>
    <name evidence="1" type="ORF">GIB67_014706</name>
</gene>
<keyword evidence="2" id="KW-1185">Reference proteome</keyword>
<sequence length="75" mass="8368">MSTPLLREKTVAIFLNFHKHIVAIGRALVLPGHQESKEDEYECVSHLSIPYFLKASNGLMVLPILGSVTTFEVMV</sequence>
<dbReference type="EMBL" id="JACGCM010000554">
    <property type="protein sequence ID" value="KAF6170889.1"/>
    <property type="molecule type" value="Genomic_DNA"/>
</dbReference>
<organism evidence="1 2">
    <name type="scientific">Kingdonia uniflora</name>
    <dbReference type="NCBI Taxonomy" id="39325"/>
    <lineage>
        <taxon>Eukaryota</taxon>
        <taxon>Viridiplantae</taxon>
        <taxon>Streptophyta</taxon>
        <taxon>Embryophyta</taxon>
        <taxon>Tracheophyta</taxon>
        <taxon>Spermatophyta</taxon>
        <taxon>Magnoliopsida</taxon>
        <taxon>Ranunculales</taxon>
        <taxon>Circaeasteraceae</taxon>
        <taxon>Kingdonia</taxon>
    </lineage>
</organism>
<name>A0A7J7NUQ0_9MAGN</name>
<protein>
    <submittedName>
        <fullName evidence="1">Uncharacterized protein</fullName>
    </submittedName>
</protein>
<evidence type="ECO:0000313" key="2">
    <source>
        <dbReference type="Proteomes" id="UP000541444"/>
    </source>
</evidence>
<comment type="caution">
    <text evidence="1">The sequence shown here is derived from an EMBL/GenBank/DDBJ whole genome shotgun (WGS) entry which is preliminary data.</text>
</comment>
<dbReference type="AlphaFoldDB" id="A0A7J7NUQ0"/>
<accession>A0A7J7NUQ0</accession>